<dbReference type="InterPro" id="IPR011066">
    <property type="entry name" value="MscS_channel_C_sf"/>
</dbReference>
<evidence type="ECO:0000256" key="2">
    <source>
        <dbReference type="ARBA" id="ARBA00008017"/>
    </source>
</evidence>
<feature type="signal peptide" evidence="9">
    <location>
        <begin position="1"/>
        <end position="30"/>
    </location>
</feature>
<evidence type="ECO:0000256" key="9">
    <source>
        <dbReference type="SAM" id="SignalP"/>
    </source>
</evidence>
<keyword evidence="6 8" id="KW-0472">Membrane</keyword>
<keyword evidence="7" id="KW-0175">Coiled coil</keyword>
<dbReference type="Pfam" id="PF21082">
    <property type="entry name" value="MS_channel_3rd"/>
    <property type="match status" value="1"/>
</dbReference>
<evidence type="ECO:0000256" key="3">
    <source>
        <dbReference type="ARBA" id="ARBA00022475"/>
    </source>
</evidence>
<feature type="transmembrane region" description="Helical" evidence="8">
    <location>
        <begin position="699"/>
        <end position="726"/>
    </location>
</feature>
<evidence type="ECO:0000313" key="14">
    <source>
        <dbReference type="EMBL" id="RMJ05978.1"/>
    </source>
</evidence>
<accession>A0A3M2RL47</accession>
<feature type="transmembrane region" description="Helical" evidence="8">
    <location>
        <begin position="362"/>
        <end position="380"/>
    </location>
</feature>
<dbReference type="InterPro" id="IPR049142">
    <property type="entry name" value="MS_channel_1st"/>
</dbReference>
<dbReference type="AlphaFoldDB" id="A0A3M2RL47"/>
<dbReference type="InterPro" id="IPR023408">
    <property type="entry name" value="MscS_beta-dom_sf"/>
</dbReference>
<proteinExistence type="inferred from homology"/>
<feature type="domain" description="Mechanosensitive ion channel transmembrane helices 2/3" evidence="13">
    <location>
        <begin position="671"/>
        <end position="712"/>
    </location>
</feature>
<comment type="caution">
    <text evidence="14">The sequence shown here is derived from an EMBL/GenBank/DDBJ whole genome shotgun (WGS) entry which is preliminary data.</text>
</comment>
<gene>
    <name evidence="14" type="primary">mscM</name>
    <name evidence="14" type="ORF">DOQ08_00656</name>
</gene>
<dbReference type="Gene3D" id="2.30.30.60">
    <property type="match status" value="1"/>
</dbReference>
<evidence type="ECO:0000256" key="4">
    <source>
        <dbReference type="ARBA" id="ARBA00022692"/>
    </source>
</evidence>
<dbReference type="Pfam" id="PF21088">
    <property type="entry name" value="MS_channel_1st"/>
    <property type="match status" value="1"/>
</dbReference>
<dbReference type="PANTHER" id="PTHR30347">
    <property type="entry name" value="POTASSIUM CHANNEL RELATED"/>
    <property type="match status" value="1"/>
</dbReference>
<keyword evidence="3" id="KW-1003">Cell membrane</keyword>
<comment type="subcellular location">
    <subcellularLocation>
        <location evidence="1">Cell membrane</location>
        <topology evidence="1">Multi-pass membrane protein</topology>
    </subcellularLocation>
</comment>
<feature type="domain" description="Mechanosensitive ion channel MscS C-terminal" evidence="12">
    <location>
        <begin position="789"/>
        <end position="869"/>
    </location>
</feature>
<evidence type="ECO:0000256" key="1">
    <source>
        <dbReference type="ARBA" id="ARBA00004651"/>
    </source>
</evidence>
<dbReference type="InterPro" id="IPR025692">
    <property type="entry name" value="MscS_IM_dom1"/>
</dbReference>
<dbReference type="Pfam" id="PF00924">
    <property type="entry name" value="MS_channel_2nd"/>
    <property type="match status" value="1"/>
</dbReference>
<keyword evidence="15" id="KW-1185">Reference proteome</keyword>
<dbReference type="InterPro" id="IPR010920">
    <property type="entry name" value="LSM_dom_sf"/>
</dbReference>
<dbReference type="GO" id="GO:0008381">
    <property type="term" value="F:mechanosensitive monoatomic ion channel activity"/>
    <property type="evidence" value="ECO:0007669"/>
    <property type="project" value="UniProtKB-ARBA"/>
</dbReference>
<evidence type="ECO:0000256" key="5">
    <source>
        <dbReference type="ARBA" id="ARBA00022989"/>
    </source>
</evidence>
<keyword evidence="9" id="KW-0732">Signal</keyword>
<dbReference type="SUPFAM" id="SSF50182">
    <property type="entry name" value="Sm-like ribonucleoproteins"/>
    <property type="match status" value="1"/>
</dbReference>
<dbReference type="OrthoDB" id="9799209at2"/>
<evidence type="ECO:0000256" key="8">
    <source>
        <dbReference type="SAM" id="Phobius"/>
    </source>
</evidence>
<evidence type="ECO:0000313" key="15">
    <source>
        <dbReference type="Proteomes" id="UP000265903"/>
    </source>
</evidence>
<feature type="transmembrane region" description="Helical" evidence="8">
    <location>
        <begin position="435"/>
        <end position="454"/>
    </location>
</feature>
<dbReference type="InterPro" id="IPR052702">
    <property type="entry name" value="MscS-like_channel"/>
</dbReference>
<feature type="transmembrane region" description="Helical" evidence="8">
    <location>
        <begin position="665"/>
        <end position="693"/>
    </location>
</feature>
<evidence type="ECO:0000256" key="7">
    <source>
        <dbReference type="SAM" id="Coils"/>
    </source>
</evidence>
<evidence type="ECO:0000259" key="12">
    <source>
        <dbReference type="Pfam" id="PF21082"/>
    </source>
</evidence>
<feature type="transmembrane region" description="Helical" evidence="8">
    <location>
        <begin position="325"/>
        <end position="350"/>
    </location>
</feature>
<dbReference type="SUPFAM" id="SSF82689">
    <property type="entry name" value="Mechanosensitive channel protein MscS (YggB), C-terminal domain"/>
    <property type="match status" value="1"/>
</dbReference>
<evidence type="ECO:0000259" key="10">
    <source>
        <dbReference type="Pfam" id="PF00924"/>
    </source>
</evidence>
<feature type="transmembrane region" description="Helical" evidence="8">
    <location>
        <begin position="404"/>
        <end position="423"/>
    </location>
</feature>
<dbReference type="InterPro" id="IPR049278">
    <property type="entry name" value="MS_channel_C"/>
</dbReference>
<protein>
    <submittedName>
        <fullName evidence="14">Miniconductance mechanosensitive channel MscM</fullName>
    </submittedName>
</protein>
<dbReference type="Proteomes" id="UP000265903">
    <property type="component" value="Unassembled WGS sequence"/>
</dbReference>
<feature type="coiled-coil region" evidence="7">
    <location>
        <begin position="96"/>
        <end position="149"/>
    </location>
</feature>
<feature type="chain" id="PRO_5018205896" evidence="9">
    <location>
        <begin position="31"/>
        <end position="900"/>
    </location>
</feature>
<dbReference type="InterPro" id="IPR006685">
    <property type="entry name" value="MscS_channel_2nd"/>
</dbReference>
<feature type="domain" description="Mechanosensitive ion channel inner membrane" evidence="11">
    <location>
        <begin position="286"/>
        <end position="611"/>
    </location>
</feature>
<dbReference type="GO" id="GO:0005886">
    <property type="term" value="C:plasma membrane"/>
    <property type="evidence" value="ECO:0007669"/>
    <property type="project" value="UniProtKB-SubCell"/>
</dbReference>
<keyword evidence="5 8" id="KW-1133">Transmembrane helix</keyword>
<comment type="similarity">
    <text evidence="2">Belongs to the MscS (TC 1.A.23) family.</text>
</comment>
<feature type="transmembrane region" description="Helical" evidence="8">
    <location>
        <begin position="578"/>
        <end position="605"/>
    </location>
</feature>
<organism evidence="14 15">
    <name type="scientific">Marinobacter litoralis</name>
    <dbReference type="NCBI Taxonomy" id="187981"/>
    <lineage>
        <taxon>Bacteria</taxon>
        <taxon>Pseudomonadati</taxon>
        <taxon>Pseudomonadota</taxon>
        <taxon>Gammaproteobacteria</taxon>
        <taxon>Pseudomonadales</taxon>
        <taxon>Marinobacteraceae</taxon>
        <taxon>Marinobacter</taxon>
    </lineage>
</organism>
<dbReference type="PANTHER" id="PTHR30347:SF1">
    <property type="entry name" value="MECHANOSENSITIVE CHANNEL MSCK"/>
    <property type="match status" value="1"/>
</dbReference>
<keyword evidence="4 8" id="KW-0812">Transmembrane</keyword>
<evidence type="ECO:0000259" key="13">
    <source>
        <dbReference type="Pfam" id="PF21088"/>
    </source>
</evidence>
<sequence>MRKPPLLRTISKTRLMGLLILCLTIGAVSAQTPESSQSAQQQDTPPAEEALPAVKPELQQSLTTPPQTELPDSVNSDIREQIQTLQTSLKQRRAALTESRERLSYAESVLTRLENEYQSFELRLENAGLNLTADYAELLKQRLERLQKQSVASEFIKGIEDKLATAREEQLRLEEFEAITNPGEDARSQLRSLRSQLLRELHKAVTEHINVLNEYFNTVTTLQEQITNYQTLLQQRLFWLPSAEVMSLDTTEQLVESVLWLSSQLRYDDLKSAISHSAKERGGRIALVAALLLLLLIKRKKIKANLLANQHYVGHVGMDRTAFTLLALVNSVLLALPGVLTFSLVALLLMEGNAFFEALSKGFTAAAFIMFLLALIRSVASKDGLGEKHFHWNPGSLNAVRRELLLLMACIVPVTIVMTAISANPESAKFDDSLGRLLFIFVSIALAVFAQRIMSAIRNEQPRHRLFILLHAFAVASPIILAVASTIGYHYTALQLERNLFISICWLAFTSLLYFTGLRALSVRERRLTLKRLIEQRAAERKQAEARETSDTSGEGALITPEMPEMNLKDISEQSASLLRIMVSAVAISGLLLLWTDVIPALQLFEDITLWTIATDLEGGDPLPITLADALLSILVAAGTIMAVKNLPGTLEVTLLSRLDLQPGSGYAITTITTYLLVFLGVIVCLGVIGVQWSKLQWLIAALGVGLGFGLQEIVANFVSGIILLFERPIRVGDTVTIGGITGKVSRIRIRATTLVDWDRKEQIVPNKTFVTQDLTNWTLSDATVRLIIRVGVAYGSDVDQVQKLLSDVALSNERVMEDPAPAVFCVGLGESSINFEVWVFVKDLPDMMPLYHELYSAITQTLTDAGVTIPFPQRDIRIHSLSETSSTTQSESPSQDAPS</sequence>
<feature type="transmembrane region" description="Helical" evidence="8">
    <location>
        <begin position="466"/>
        <end position="488"/>
    </location>
</feature>
<feature type="transmembrane region" description="Helical" evidence="8">
    <location>
        <begin position="281"/>
        <end position="297"/>
    </location>
</feature>
<evidence type="ECO:0000256" key="6">
    <source>
        <dbReference type="ARBA" id="ARBA00023136"/>
    </source>
</evidence>
<dbReference type="Gene3D" id="3.30.70.100">
    <property type="match status" value="1"/>
</dbReference>
<dbReference type="Pfam" id="PF12794">
    <property type="entry name" value="MscS_TM"/>
    <property type="match status" value="1"/>
</dbReference>
<dbReference type="InterPro" id="IPR011014">
    <property type="entry name" value="MscS_channel_TM-2"/>
</dbReference>
<dbReference type="Gene3D" id="1.10.287.1260">
    <property type="match status" value="1"/>
</dbReference>
<reference evidence="14 15" key="1">
    <citation type="submission" date="2018-08" db="EMBL/GenBank/DDBJ databases">
        <title>Whole Genome Sequence of the Moderate Halophilic Marine Bacterium Marinobacter litoralis Sw-45.</title>
        <authorList>
            <person name="Musa H."/>
        </authorList>
    </citation>
    <scope>NUCLEOTIDE SEQUENCE [LARGE SCALE GENOMIC DNA]</scope>
    <source>
        <strain evidence="14 15">Sw-45</strain>
    </source>
</reference>
<name>A0A3M2RL47_9GAMM</name>
<feature type="domain" description="Mechanosensitive ion channel MscS" evidence="10">
    <location>
        <begin position="714"/>
        <end position="779"/>
    </location>
</feature>
<dbReference type="EMBL" id="QMDL01000001">
    <property type="protein sequence ID" value="RMJ05978.1"/>
    <property type="molecule type" value="Genomic_DNA"/>
</dbReference>
<dbReference type="CDD" id="cd07307">
    <property type="entry name" value="BAR"/>
    <property type="match status" value="1"/>
</dbReference>
<evidence type="ECO:0000259" key="11">
    <source>
        <dbReference type="Pfam" id="PF12794"/>
    </source>
</evidence>
<feature type="transmembrane region" description="Helical" evidence="8">
    <location>
        <begin position="500"/>
        <end position="521"/>
    </location>
</feature>
<dbReference type="SUPFAM" id="SSF82861">
    <property type="entry name" value="Mechanosensitive channel protein MscS (YggB), transmembrane region"/>
    <property type="match status" value="1"/>
</dbReference>